<proteinExistence type="predicted"/>
<feature type="region of interest" description="Disordered" evidence="1">
    <location>
        <begin position="29"/>
        <end position="75"/>
    </location>
</feature>
<evidence type="ECO:0000313" key="3">
    <source>
        <dbReference type="Proteomes" id="UP001176941"/>
    </source>
</evidence>
<evidence type="ECO:0000313" key="2">
    <source>
        <dbReference type="EMBL" id="CAI9149449.1"/>
    </source>
</evidence>
<dbReference type="EMBL" id="CATKSN020000319">
    <property type="protein sequence ID" value="CAI9149449.1"/>
    <property type="molecule type" value="Genomic_DNA"/>
</dbReference>
<accession>A0ABN8XJ82</accession>
<sequence>MRKQPSKGRLITVLPDNIRHVADSPAYFALQPRSASDERQRTSAQKSPVRSGRENQPGAHMLPQETKAKRDGARVHPGGAKPCLLKPTASPCAFPYTGSPSAQITGATASRVTRESCGAPARAEQRSLRYRIFERPRRKALTGKQARALVIAPPYTCLCLPVAVSTLRAGVMLMLLGVPPQGDKGRTSAG</sequence>
<evidence type="ECO:0000256" key="1">
    <source>
        <dbReference type="SAM" id="MobiDB-lite"/>
    </source>
</evidence>
<comment type="caution">
    <text evidence="2">The sequence shown here is derived from an EMBL/GenBank/DDBJ whole genome shotgun (WGS) entry which is preliminary data.</text>
</comment>
<dbReference type="Proteomes" id="UP001176941">
    <property type="component" value="Unassembled WGS sequence"/>
</dbReference>
<organism evidence="2 3">
    <name type="scientific">Rangifer tarandus platyrhynchus</name>
    <name type="common">Svalbard reindeer</name>
    <dbReference type="NCBI Taxonomy" id="3082113"/>
    <lineage>
        <taxon>Eukaryota</taxon>
        <taxon>Metazoa</taxon>
        <taxon>Chordata</taxon>
        <taxon>Craniata</taxon>
        <taxon>Vertebrata</taxon>
        <taxon>Euteleostomi</taxon>
        <taxon>Mammalia</taxon>
        <taxon>Eutheria</taxon>
        <taxon>Laurasiatheria</taxon>
        <taxon>Artiodactyla</taxon>
        <taxon>Ruminantia</taxon>
        <taxon>Pecora</taxon>
        <taxon>Cervidae</taxon>
        <taxon>Odocoileinae</taxon>
        <taxon>Rangifer</taxon>
    </lineage>
</organism>
<protein>
    <submittedName>
        <fullName evidence="2">Uncharacterized protein</fullName>
    </submittedName>
</protein>
<name>A0ABN8XJ82_RANTA</name>
<keyword evidence="3" id="KW-1185">Reference proteome</keyword>
<reference evidence="2" key="1">
    <citation type="submission" date="2023-04" db="EMBL/GenBank/DDBJ databases">
        <authorList>
            <consortium name="ELIXIR-Norway"/>
        </authorList>
    </citation>
    <scope>NUCLEOTIDE SEQUENCE [LARGE SCALE GENOMIC DNA]</scope>
</reference>
<gene>
    <name evidence="2" type="ORF">MRATA1EN1_LOCUS31067</name>
</gene>